<gene>
    <name evidence="1" type="ORF">OIU77_011065</name>
</gene>
<reference evidence="1" key="1">
    <citation type="submission" date="2022-10" db="EMBL/GenBank/DDBJ databases">
        <authorList>
            <person name="Hyden B.L."/>
            <person name="Feng K."/>
            <person name="Yates T."/>
            <person name="Jawdy S."/>
            <person name="Smart L.B."/>
            <person name="Muchero W."/>
        </authorList>
    </citation>
    <scope>NUCLEOTIDE SEQUENCE</scope>
    <source>
        <tissue evidence="1">Shoot tip</tissue>
    </source>
</reference>
<reference evidence="1" key="2">
    <citation type="journal article" date="2023" name="Int. J. Mol. Sci.">
        <title>De Novo Assembly and Annotation of 11 Diverse Shrub Willow (Salix) Genomes Reveals Novel Gene Organization in Sex-Linked Regions.</title>
        <authorList>
            <person name="Hyden B."/>
            <person name="Feng K."/>
            <person name="Yates T.B."/>
            <person name="Jawdy S."/>
            <person name="Cereghino C."/>
            <person name="Smart L.B."/>
            <person name="Muchero W."/>
        </authorList>
    </citation>
    <scope>NUCLEOTIDE SEQUENCE</scope>
    <source>
        <tissue evidence="1">Shoot tip</tissue>
    </source>
</reference>
<evidence type="ECO:0000313" key="2">
    <source>
        <dbReference type="Proteomes" id="UP001141253"/>
    </source>
</evidence>
<organism evidence="1 2">
    <name type="scientific">Salix suchowensis</name>
    <dbReference type="NCBI Taxonomy" id="1278906"/>
    <lineage>
        <taxon>Eukaryota</taxon>
        <taxon>Viridiplantae</taxon>
        <taxon>Streptophyta</taxon>
        <taxon>Embryophyta</taxon>
        <taxon>Tracheophyta</taxon>
        <taxon>Spermatophyta</taxon>
        <taxon>Magnoliopsida</taxon>
        <taxon>eudicotyledons</taxon>
        <taxon>Gunneridae</taxon>
        <taxon>Pentapetalae</taxon>
        <taxon>rosids</taxon>
        <taxon>fabids</taxon>
        <taxon>Malpighiales</taxon>
        <taxon>Salicaceae</taxon>
        <taxon>Saliceae</taxon>
        <taxon>Salix</taxon>
    </lineage>
</organism>
<proteinExistence type="predicted"/>
<dbReference type="Proteomes" id="UP001141253">
    <property type="component" value="Chromosome 14"/>
</dbReference>
<accession>A0ABQ9AAH4</accession>
<dbReference type="EMBL" id="JAPFFI010000022">
    <property type="protein sequence ID" value="KAJ6329515.1"/>
    <property type="molecule type" value="Genomic_DNA"/>
</dbReference>
<protein>
    <submittedName>
        <fullName evidence="1">Uncharacterized protein</fullName>
    </submittedName>
</protein>
<keyword evidence="2" id="KW-1185">Reference proteome</keyword>
<name>A0ABQ9AAH4_9ROSI</name>
<evidence type="ECO:0000313" key="1">
    <source>
        <dbReference type="EMBL" id="KAJ6329515.1"/>
    </source>
</evidence>
<comment type="caution">
    <text evidence="1">The sequence shown here is derived from an EMBL/GenBank/DDBJ whole genome shotgun (WGS) entry which is preliminary data.</text>
</comment>
<sequence>MVHLKCHQEAVAGTVSSSLTPEKKASFRRSEAEGLALGSAIHFNIKALTSGSTTLFKA</sequence>